<dbReference type="AlphaFoldDB" id="A0A4Q9G1M3"/>
<name>A0A4Q9G1M3_9RHOB</name>
<keyword evidence="2" id="KW-1185">Reference proteome</keyword>
<dbReference type="EMBL" id="SISK01000008">
    <property type="protein sequence ID" value="TBN39110.1"/>
    <property type="molecule type" value="Genomic_DNA"/>
</dbReference>
<organism evidence="1 2">
    <name type="scientific">Paracoccus subflavus</name>
    <dbReference type="NCBI Taxonomy" id="2528244"/>
    <lineage>
        <taxon>Bacteria</taxon>
        <taxon>Pseudomonadati</taxon>
        <taxon>Pseudomonadota</taxon>
        <taxon>Alphaproteobacteria</taxon>
        <taxon>Rhodobacterales</taxon>
        <taxon>Paracoccaceae</taxon>
        <taxon>Paracoccus</taxon>
    </lineage>
</organism>
<dbReference type="OrthoDB" id="7777565at2"/>
<accession>A0A4Q9G1M3</accession>
<dbReference type="Proteomes" id="UP000293520">
    <property type="component" value="Unassembled WGS sequence"/>
</dbReference>
<comment type="caution">
    <text evidence="1">The sequence shown here is derived from an EMBL/GenBank/DDBJ whole genome shotgun (WGS) entry which is preliminary data.</text>
</comment>
<dbReference type="RefSeq" id="WP_130991533.1">
    <property type="nucleotide sequence ID" value="NZ_SISK01000008.1"/>
</dbReference>
<proteinExistence type="predicted"/>
<evidence type="ECO:0000313" key="2">
    <source>
        <dbReference type="Proteomes" id="UP000293520"/>
    </source>
</evidence>
<gene>
    <name evidence="1" type="ORF">EYE42_11805</name>
</gene>
<reference evidence="1 2" key="1">
    <citation type="submission" date="2019-02" db="EMBL/GenBank/DDBJ databases">
        <title>Paracoccus subflavus sp. nov., isolated from marine sediment of the Pacific Ocean.</title>
        <authorList>
            <person name="Zhang G."/>
        </authorList>
    </citation>
    <scope>NUCLEOTIDE SEQUENCE [LARGE SCALE GENOMIC DNA]</scope>
    <source>
        <strain evidence="1 2">GY0581</strain>
    </source>
</reference>
<sequence>MDEYWICRRDNPHFRLTEDGRDFSTTAAPMAFPSHDAAFDYMTRENTQPPLEGVSLEIVKADA</sequence>
<evidence type="ECO:0000313" key="1">
    <source>
        <dbReference type="EMBL" id="TBN39110.1"/>
    </source>
</evidence>
<protein>
    <submittedName>
        <fullName evidence="1">Uncharacterized protein</fullName>
    </submittedName>
</protein>